<sequence>MNTESLRLTLTLGGRFAGEQVWQTQPEKFGALGAGYQTRVQTDFGGVLPAVRKVQVSRYLADGTSLSYAESDGRNKPHFEVQFDAATALITLRQHQDEAAAPLLVAHYDPVSLVMALRGPAAPTELWRAALTGGAVHVQPLPEAEIAGLRARAFYLRPGGAYVASELEAPYRLLRLVQPTDFGPVDASLQPEARRKDGKEDGRSEKADKPRRRRA</sequence>
<feature type="region of interest" description="Disordered" evidence="1">
    <location>
        <begin position="183"/>
        <end position="215"/>
    </location>
</feature>
<keyword evidence="3" id="KW-1185">Reference proteome</keyword>
<feature type="compositionally biased region" description="Basic and acidic residues" evidence="1">
    <location>
        <begin position="192"/>
        <end position="208"/>
    </location>
</feature>
<reference evidence="2 3" key="1">
    <citation type="submission" date="2018-05" db="EMBL/GenBank/DDBJ databases">
        <title>Complete Genome Sequence of Deinococcus sp. strain 17bor-2.</title>
        <authorList>
            <person name="Srinivasan S."/>
        </authorList>
    </citation>
    <scope>NUCLEOTIDE SEQUENCE [LARGE SCALE GENOMIC DNA]</scope>
    <source>
        <strain evidence="2 3">17bor-2</strain>
    </source>
</reference>
<dbReference type="Proteomes" id="UP000245368">
    <property type="component" value="Chromosome"/>
</dbReference>
<accession>A0A2Z3JVN6</accession>
<name>A0A2Z3JVN6_9DEIO</name>
<evidence type="ECO:0000313" key="3">
    <source>
        <dbReference type="Proteomes" id="UP000245368"/>
    </source>
</evidence>
<evidence type="ECO:0000313" key="2">
    <source>
        <dbReference type="EMBL" id="AWN24524.1"/>
    </source>
</evidence>
<evidence type="ECO:0000256" key="1">
    <source>
        <dbReference type="SAM" id="MobiDB-lite"/>
    </source>
</evidence>
<organism evidence="2 3">
    <name type="scientific">Deinococcus irradiatisoli</name>
    <dbReference type="NCBI Taxonomy" id="2202254"/>
    <lineage>
        <taxon>Bacteria</taxon>
        <taxon>Thermotogati</taxon>
        <taxon>Deinococcota</taxon>
        <taxon>Deinococci</taxon>
        <taxon>Deinococcales</taxon>
        <taxon>Deinococcaceae</taxon>
        <taxon>Deinococcus</taxon>
    </lineage>
</organism>
<gene>
    <name evidence="2" type="ORF">DKM44_06655</name>
</gene>
<dbReference type="KEGG" id="dez:DKM44_06655"/>
<dbReference type="AlphaFoldDB" id="A0A2Z3JVN6"/>
<protein>
    <submittedName>
        <fullName evidence="2">Uncharacterized protein</fullName>
    </submittedName>
</protein>
<dbReference type="OrthoDB" id="73276at2"/>
<dbReference type="EMBL" id="CP029494">
    <property type="protein sequence ID" value="AWN24524.1"/>
    <property type="molecule type" value="Genomic_DNA"/>
</dbReference>
<proteinExistence type="predicted"/>